<accession>A0ABT8YKT5</accession>
<keyword evidence="2" id="KW-1185">Reference proteome</keyword>
<dbReference type="EMBL" id="JAUOZU010000007">
    <property type="protein sequence ID" value="MDO6964280.1"/>
    <property type="molecule type" value="Genomic_DNA"/>
</dbReference>
<evidence type="ECO:0000313" key="1">
    <source>
        <dbReference type="EMBL" id="MDO6964280.1"/>
    </source>
</evidence>
<dbReference type="PROSITE" id="PS00330">
    <property type="entry name" value="HEMOLYSIN_CALCIUM"/>
    <property type="match status" value="1"/>
</dbReference>
<evidence type="ECO:0000313" key="2">
    <source>
        <dbReference type="Proteomes" id="UP001174932"/>
    </source>
</evidence>
<gene>
    <name evidence="1" type="ORF">Q4481_09945</name>
</gene>
<organism evidence="1 2">
    <name type="scientific">Rhizobium alvei</name>
    <dbReference type="NCBI Taxonomy" id="1132659"/>
    <lineage>
        <taxon>Bacteria</taxon>
        <taxon>Pseudomonadati</taxon>
        <taxon>Pseudomonadota</taxon>
        <taxon>Alphaproteobacteria</taxon>
        <taxon>Hyphomicrobiales</taxon>
        <taxon>Rhizobiaceae</taxon>
        <taxon>Rhizobium/Agrobacterium group</taxon>
        <taxon>Rhizobium</taxon>
    </lineage>
</organism>
<name>A0ABT8YKT5_9HYPH</name>
<protein>
    <submittedName>
        <fullName evidence="1">Calcium-binding protein</fullName>
    </submittedName>
</protein>
<dbReference type="PRINTS" id="PR00313">
    <property type="entry name" value="CABNDNGRPT"/>
</dbReference>
<dbReference type="Pfam" id="PF00353">
    <property type="entry name" value="HemolysinCabind"/>
    <property type="match status" value="1"/>
</dbReference>
<dbReference type="SUPFAM" id="SSF51120">
    <property type="entry name" value="beta-Roll"/>
    <property type="match status" value="1"/>
</dbReference>
<comment type="caution">
    <text evidence="1">The sequence shown here is derived from an EMBL/GenBank/DDBJ whole genome shotgun (WGS) entry which is preliminary data.</text>
</comment>
<dbReference type="Proteomes" id="UP001174932">
    <property type="component" value="Unassembled WGS sequence"/>
</dbReference>
<proteinExistence type="predicted"/>
<dbReference type="InterPro" id="IPR001343">
    <property type="entry name" value="Hemolysn_Ca-bd"/>
</dbReference>
<dbReference type="InterPro" id="IPR011049">
    <property type="entry name" value="Serralysin-like_metalloprot_C"/>
</dbReference>
<sequence length="237" mass="26109">MSVVTATKAFNVFNFDFSSFFRGSDYNGSATKFDVVYSSGNIDTFYGTNFWYDASGVLKSGTITGCTFSSGGEKPYIMKDLNYSAKAMYQAGLTEGQDDDDALIAVIFRGNDTIRGSSFDDRLDGFAGADSLYGNAGQDSLYGGAGNDKMWGGEGGDEFKFFNNSGNDRIFDFDAFGNDHDVVNLEFRTEIKNFNDLIDNHITRKDGFLLINLADGDTIRLDEVRLSNLERGDFMFG</sequence>
<dbReference type="RefSeq" id="WP_304376206.1">
    <property type="nucleotide sequence ID" value="NZ_JAUOZU010000007.1"/>
</dbReference>
<reference evidence="1" key="1">
    <citation type="journal article" date="2015" name="Int. J. Syst. Evol. Microbiol.">
        <title>Rhizobium alvei sp. nov., isolated from a freshwater river.</title>
        <authorList>
            <person name="Sheu S.Y."/>
            <person name="Huang H.W."/>
            <person name="Young C.C."/>
            <person name="Chen W.M."/>
        </authorList>
    </citation>
    <scope>NUCLEOTIDE SEQUENCE</scope>
    <source>
        <strain evidence="1">TNR-22</strain>
    </source>
</reference>
<dbReference type="InterPro" id="IPR018511">
    <property type="entry name" value="Hemolysin-typ_Ca-bd_CS"/>
</dbReference>
<reference evidence="1" key="2">
    <citation type="submission" date="2023-07" db="EMBL/GenBank/DDBJ databases">
        <authorList>
            <person name="Shen H."/>
        </authorList>
    </citation>
    <scope>NUCLEOTIDE SEQUENCE</scope>
    <source>
        <strain evidence="1">TNR-22</strain>
    </source>
</reference>
<dbReference type="Gene3D" id="2.150.10.10">
    <property type="entry name" value="Serralysin-like metalloprotease, C-terminal"/>
    <property type="match status" value="1"/>
</dbReference>